<evidence type="ECO:0000256" key="1">
    <source>
        <dbReference type="ARBA" id="ARBA00023015"/>
    </source>
</evidence>
<keyword evidence="2" id="KW-0238">DNA-binding</keyword>
<dbReference type="InterPro" id="IPR019888">
    <property type="entry name" value="Tscrpt_reg_AsnC-like"/>
</dbReference>
<dbReference type="InterPro" id="IPR011008">
    <property type="entry name" value="Dimeric_a/b-barrel"/>
</dbReference>
<evidence type="ECO:0000259" key="4">
    <source>
        <dbReference type="PROSITE" id="PS50956"/>
    </source>
</evidence>
<sequence>MTKKSIELDQINRKILIELQRDARVTNLELANRVGLSPSACLKRVQALEAAKCIQGYIMATDLDRITHNVQAYFMVHMDNIRPETIARFERAFLEFSEVVDCMRVGGDPDFIALVVCSDVQQIDRLMDDMMAADIGIRNIRMHVILNRPKWFVGYPLEAMKWKSSS</sequence>
<dbReference type="InterPro" id="IPR036388">
    <property type="entry name" value="WH-like_DNA-bd_sf"/>
</dbReference>
<dbReference type="InterPro" id="IPR000485">
    <property type="entry name" value="AsnC-type_HTH_dom"/>
</dbReference>
<dbReference type="SUPFAM" id="SSF46785">
    <property type="entry name" value="Winged helix' DNA-binding domain"/>
    <property type="match status" value="1"/>
</dbReference>
<dbReference type="Gene3D" id="3.30.70.920">
    <property type="match status" value="1"/>
</dbReference>
<dbReference type="InterPro" id="IPR036390">
    <property type="entry name" value="WH_DNA-bd_sf"/>
</dbReference>
<dbReference type="GO" id="GO:0006355">
    <property type="term" value="P:regulation of DNA-templated transcription"/>
    <property type="evidence" value="ECO:0007669"/>
    <property type="project" value="UniProtKB-ARBA"/>
</dbReference>
<keyword evidence="6" id="KW-1185">Reference proteome</keyword>
<dbReference type="Gene3D" id="1.10.10.10">
    <property type="entry name" value="Winged helix-like DNA-binding domain superfamily/Winged helix DNA-binding domain"/>
    <property type="match status" value="1"/>
</dbReference>
<dbReference type="InterPro" id="IPR011991">
    <property type="entry name" value="ArsR-like_HTH"/>
</dbReference>
<dbReference type="Proteomes" id="UP000520198">
    <property type="component" value="Unassembled WGS sequence"/>
</dbReference>
<dbReference type="GO" id="GO:0005829">
    <property type="term" value="C:cytosol"/>
    <property type="evidence" value="ECO:0007669"/>
    <property type="project" value="TreeGrafter"/>
</dbReference>
<comment type="caution">
    <text evidence="5">The sequence shown here is derived from an EMBL/GenBank/DDBJ whole genome shotgun (WGS) entry which is preliminary data.</text>
</comment>
<organism evidence="5 6">
    <name type="scientific">Ensifer oleiphilus</name>
    <dbReference type="NCBI Taxonomy" id="2742698"/>
    <lineage>
        <taxon>Bacteria</taxon>
        <taxon>Pseudomonadati</taxon>
        <taxon>Pseudomonadota</taxon>
        <taxon>Alphaproteobacteria</taxon>
        <taxon>Hyphomicrobiales</taxon>
        <taxon>Rhizobiaceae</taxon>
        <taxon>Sinorhizobium/Ensifer group</taxon>
        <taxon>Ensifer</taxon>
    </lineage>
</organism>
<evidence type="ECO:0000313" key="6">
    <source>
        <dbReference type="Proteomes" id="UP000520198"/>
    </source>
</evidence>
<dbReference type="EMBL" id="JABWDU010000020">
    <property type="protein sequence ID" value="NVD43374.1"/>
    <property type="molecule type" value="Genomic_DNA"/>
</dbReference>
<dbReference type="Pfam" id="PF01037">
    <property type="entry name" value="AsnC_trans_reg"/>
    <property type="match status" value="1"/>
</dbReference>
<dbReference type="PANTHER" id="PTHR30154:SF34">
    <property type="entry name" value="TRANSCRIPTIONAL REGULATOR AZLB"/>
    <property type="match status" value="1"/>
</dbReference>
<dbReference type="RefSeq" id="WP_176356687.1">
    <property type="nucleotide sequence ID" value="NZ_JABWDU010000020.1"/>
</dbReference>
<dbReference type="InterPro" id="IPR019887">
    <property type="entry name" value="Tscrpt_reg_AsnC/Lrp_C"/>
</dbReference>
<accession>A0A7Y6QD09</accession>
<dbReference type="PROSITE" id="PS50956">
    <property type="entry name" value="HTH_ASNC_2"/>
    <property type="match status" value="1"/>
</dbReference>
<keyword evidence="1" id="KW-0805">Transcription regulation</keyword>
<keyword evidence="3" id="KW-0804">Transcription</keyword>
<dbReference type="Pfam" id="PF13404">
    <property type="entry name" value="HTH_AsnC-type"/>
    <property type="match status" value="1"/>
</dbReference>
<dbReference type="AlphaFoldDB" id="A0A7Y6QD09"/>
<protein>
    <submittedName>
        <fullName evidence="5">Lrp/AsnC family transcriptional regulator</fullName>
    </submittedName>
</protein>
<dbReference type="CDD" id="cd00090">
    <property type="entry name" value="HTH_ARSR"/>
    <property type="match status" value="1"/>
</dbReference>
<dbReference type="SUPFAM" id="SSF54909">
    <property type="entry name" value="Dimeric alpha+beta barrel"/>
    <property type="match status" value="1"/>
</dbReference>
<dbReference type="GO" id="GO:0043200">
    <property type="term" value="P:response to amino acid"/>
    <property type="evidence" value="ECO:0007669"/>
    <property type="project" value="TreeGrafter"/>
</dbReference>
<dbReference type="SMART" id="SM00344">
    <property type="entry name" value="HTH_ASNC"/>
    <property type="match status" value="1"/>
</dbReference>
<reference evidence="5 6" key="1">
    <citation type="submission" date="2020-06" db="EMBL/GenBank/DDBJ databases">
        <authorList>
            <person name="Grouzdev D.S."/>
        </authorList>
    </citation>
    <scope>NUCLEOTIDE SEQUENCE [LARGE SCALE GENOMIC DNA]</scope>
    <source>
        <strain evidence="5 6">HO-A22</strain>
    </source>
</reference>
<evidence type="ECO:0000256" key="3">
    <source>
        <dbReference type="ARBA" id="ARBA00023163"/>
    </source>
</evidence>
<evidence type="ECO:0000313" key="5">
    <source>
        <dbReference type="EMBL" id="NVD43374.1"/>
    </source>
</evidence>
<dbReference type="PANTHER" id="PTHR30154">
    <property type="entry name" value="LEUCINE-RESPONSIVE REGULATORY PROTEIN"/>
    <property type="match status" value="1"/>
</dbReference>
<evidence type="ECO:0000256" key="2">
    <source>
        <dbReference type="ARBA" id="ARBA00023125"/>
    </source>
</evidence>
<dbReference type="PRINTS" id="PR00033">
    <property type="entry name" value="HTHASNC"/>
</dbReference>
<dbReference type="GO" id="GO:0043565">
    <property type="term" value="F:sequence-specific DNA binding"/>
    <property type="evidence" value="ECO:0007669"/>
    <property type="project" value="InterPro"/>
</dbReference>
<feature type="domain" description="HTH asnC-type" evidence="4">
    <location>
        <begin position="8"/>
        <end position="69"/>
    </location>
</feature>
<proteinExistence type="predicted"/>
<name>A0A7Y6QD09_9HYPH</name>
<gene>
    <name evidence="5" type="ORF">HT585_31420</name>
</gene>